<dbReference type="Gene3D" id="1.10.8.430">
    <property type="entry name" value="Helical domain of apoptotic protease-activating factors"/>
    <property type="match status" value="1"/>
</dbReference>
<dbReference type="AlphaFoldDB" id="A0A6P9ES26"/>
<evidence type="ECO:0000256" key="2">
    <source>
        <dbReference type="ARBA" id="ARBA00022737"/>
    </source>
</evidence>
<dbReference type="Pfam" id="PF23282">
    <property type="entry name" value="WHD_ROQ1"/>
    <property type="match status" value="1"/>
</dbReference>
<dbReference type="RefSeq" id="XP_035546668.1">
    <property type="nucleotide sequence ID" value="XM_035690775.1"/>
</dbReference>
<dbReference type="SUPFAM" id="SSF52200">
    <property type="entry name" value="Toll/Interleukin receptor TIR domain"/>
    <property type="match status" value="1"/>
</dbReference>
<dbReference type="InterPro" id="IPR058192">
    <property type="entry name" value="WHD_ROQ1-like"/>
</dbReference>
<organism evidence="5 6">
    <name type="scientific">Juglans regia</name>
    <name type="common">English walnut</name>
    <dbReference type="NCBI Taxonomy" id="51240"/>
    <lineage>
        <taxon>Eukaryota</taxon>
        <taxon>Viridiplantae</taxon>
        <taxon>Streptophyta</taxon>
        <taxon>Embryophyta</taxon>
        <taxon>Tracheophyta</taxon>
        <taxon>Spermatophyta</taxon>
        <taxon>Magnoliopsida</taxon>
        <taxon>eudicotyledons</taxon>
        <taxon>Gunneridae</taxon>
        <taxon>Pentapetalae</taxon>
        <taxon>rosids</taxon>
        <taxon>fabids</taxon>
        <taxon>Fagales</taxon>
        <taxon>Juglandaceae</taxon>
        <taxon>Juglans</taxon>
    </lineage>
</organism>
<feature type="region of interest" description="Disordered" evidence="3">
    <location>
        <begin position="1"/>
        <end position="30"/>
    </location>
</feature>
<dbReference type="InterPro" id="IPR042197">
    <property type="entry name" value="Apaf_helical"/>
</dbReference>
<proteinExistence type="predicted"/>
<dbReference type="PROSITE" id="PS50104">
    <property type="entry name" value="TIR"/>
    <property type="match status" value="1"/>
</dbReference>
<dbReference type="PRINTS" id="PR00364">
    <property type="entry name" value="DISEASERSIST"/>
</dbReference>
<dbReference type="InterPro" id="IPR027417">
    <property type="entry name" value="P-loop_NTPase"/>
</dbReference>
<reference evidence="6" key="1">
    <citation type="submission" date="2025-08" db="UniProtKB">
        <authorList>
            <consortium name="RefSeq"/>
        </authorList>
    </citation>
    <scope>IDENTIFICATION</scope>
    <source>
        <tissue evidence="6">Leaves</tissue>
    </source>
</reference>
<dbReference type="InterPro" id="IPR000157">
    <property type="entry name" value="TIR_dom"/>
</dbReference>
<protein>
    <submittedName>
        <fullName evidence="6">Disease resistance protein RUN1-like</fullName>
    </submittedName>
</protein>
<feature type="domain" description="TIR" evidence="4">
    <location>
        <begin position="33"/>
        <end position="154"/>
    </location>
</feature>
<dbReference type="Pfam" id="PF01582">
    <property type="entry name" value="TIR"/>
    <property type="match status" value="2"/>
</dbReference>
<dbReference type="Gene3D" id="3.80.10.10">
    <property type="entry name" value="Ribonuclease Inhibitor"/>
    <property type="match status" value="2"/>
</dbReference>
<accession>A0A6P9ES26</accession>
<dbReference type="KEGG" id="jre:108991119"/>
<dbReference type="InterPro" id="IPR035897">
    <property type="entry name" value="Toll_tir_struct_dom_sf"/>
</dbReference>
<name>A0A6P9ES26_JUGRE</name>
<dbReference type="SMART" id="SM00255">
    <property type="entry name" value="TIR"/>
    <property type="match status" value="1"/>
</dbReference>
<dbReference type="PANTHER" id="PTHR11017">
    <property type="entry name" value="LEUCINE-RICH REPEAT-CONTAINING PROTEIN"/>
    <property type="match status" value="1"/>
</dbReference>
<keyword evidence="5" id="KW-1185">Reference proteome</keyword>
<dbReference type="SUPFAM" id="SSF52058">
    <property type="entry name" value="L domain-like"/>
    <property type="match status" value="1"/>
</dbReference>
<evidence type="ECO:0000256" key="3">
    <source>
        <dbReference type="SAM" id="MobiDB-lite"/>
    </source>
</evidence>
<dbReference type="Pfam" id="PF23622">
    <property type="entry name" value="LRR_At1g61320_AtMIF1"/>
    <property type="match status" value="1"/>
</dbReference>
<feature type="compositionally biased region" description="Low complexity" evidence="3">
    <location>
        <begin position="1"/>
        <end position="29"/>
    </location>
</feature>
<keyword evidence="2" id="KW-0677">Repeat</keyword>
<dbReference type="SUPFAM" id="SSF52540">
    <property type="entry name" value="P-loop containing nucleoside triphosphate hydrolases"/>
    <property type="match status" value="1"/>
</dbReference>
<dbReference type="GO" id="GO:0043531">
    <property type="term" value="F:ADP binding"/>
    <property type="evidence" value="ECO:0007669"/>
    <property type="project" value="InterPro"/>
</dbReference>
<dbReference type="InterPro" id="IPR032675">
    <property type="entry name" value="LRR_dom_sf"/>
</dbReference>
<dbReference type="InParanoid" id="A0A6P9ES26"/>
<dbReference type="PANTHER" id="PTHR11017:SF570">
    <property type="entry name" value="DISEASE RESISTANCE PROTEIN (TIR-NBS CLASS)-RELATED"/>
    <property type="match status" value="1"/>
</dbReference>
<evidence type="ECO:0000256" key="1">
    <source>
        <dbReference type="ARBA" id="ARBA00022614"/>
    </source>
</evidence>
<dbReference type="GO" id="GO:0006952">
    <property type="term" value="P:defense response"/>
    <property type="evidence" value="ECO:0007669"/>
    <property type="project" value="InterPro"/>
</dbReference>
<dbReference type="InterPro" id="IPR002182">
    <property type="entry name" value="NB-ARC"/>
</dbReference>
<dbReference type="Pfam" id="PF00931">
    <property type="entry name" value="NB-ARC"/>
    <property type="match status" value="1"/>
</dbReference>
<sequence>MRIEISMSSSSIAFQSGASSSSSSPSSPSIHPWNHDVFLSFRGEDIRRNFISHLYQALYKRGINTYIDNNLERGEEISPAVFKAIEDPSEVRHQKWIFGESFDKLRDKLQDNTKMLKWKVALERVADLSSFPLANFRNESEFIQEIIQWVDLRMGYLGPVELGRQLFQKISTIRGINVIRHRLCSKKVLIILVDVDELVQIEKLAGDRDWFGSRSRIIITTRDQCLLDKSKVDSKHEVLILDGNEAIQLFCLHAFEKKEPLKDYMDLSRKVTKDAQGLPLALIVLGSYLKGQSIYQWKNVLDKYKNIPNGNIQKVLLVSYEGLDDTEREIFLNIAFFFKGEPLANVMKIFDCCGFFRDHGIKRLTDKCLITIEGSNEYVRMHDLLQDMGREIVRLESPKEPSKHSRLWFHENIHEVLEESTVPNKIEGILVDLPEGDEEISLHPESLPRNSQGNKLIVFKMCDSLVKELGDGFKPKNLTTMTFFNCQFLKKIPDLPSLSSLKELIVRCCRRLVEVHDSVGSLENLSNLDFRGCSKLHILPRSLNLKTLRKLSLRSCSSLRDLPEIECKMESLNYLNLDGTVIEELPLFFGNLVGLKELHLLDCKNLMRLPNIACILLQHLLELNIASCSNLVKNMGNDGLSLLAMESTNSSNGSTALPVPNLQSCFQSESNFFPIYTLFTMFNSSTSLRSLYLGATEIVSLPTSIKEFVTLAHLSLRYCNKLEEILELPPNIRYVDVDGCKSLERFGEV</sequence>
<dbReference type="InterPro" id="IPR044974">
    <property type="entry name" value="Disease_R_plants"/>
</dbReference>
<evidence type="ECO:0000259" key="4">
    <source>
        <dbReference type="PROSITE" id="PS50104"/>
    </source>
</evidence>
<dbReference type="GO" id="GO:0007165">
    <property type="term" value="P:signal transduction"/>
    <property type="evidence" value="ECO:0007669"/>
    <property type="project" value="InterPro"/>
</dbReference>
<gene>
    <name evidence="6" type="primary">LOC108991119</name>
</gene>
<dbReference type="Proteomes" id="UP000235220">
    <property type="component" value="Chromosome 1"/>
</dbReference>
<dbReference type="Gene3D" id="3.40.50.10140">
    <property type="entry name" value="Toll/interleukin-1 receptor homology (TIR) domain"/>
    <property type="match status" value="2"/>
</dbReference>
<dbReference type="GeneID" id="108991119"/>
<dbReference type="OrthoDB" id="1357022at2759"/>
<evidence type="ECO:0000313" key="6">
    <source>
        <dbReference type="RefSeq" id="XP_035546668.1"/>
    </source>
</evidence>
<keyword evidence="1" id="KW-0433">Leucine-rich repeat</keyword>
<evidence type="ECO:0000313" key="5">
    <source>
        <dbReference type="Proteomes" id="UP000235220"/>
    </source>
</evidence>
<dbReference type="InterPro" id="IPR055357">
    <property type="entry name" value="LRR_At1g61320_AtMIF1"/>
</dbReference>